<feature type="domain" description="PLA2c" evidence="11">
    <location>
        <begin position="55"/>
        <end position="614"/>
    </location>
</feature>
<keyword evidence="13" id="KW-1185">Reference proteome</keyword>
<dbReference type="PANTHER" id="PTHR10728:SF33">
    <property type="entry name" value="LYSOPHOSPHOLIPASE 1-RELATED"/>
    <property type="match status" value="1"/>
</dbReference>
<dbReference type="AlphaFoldDB" id="A0AAE0NLJ7"/>
<evidence type="ECO:0000256" key="7">
    <source>
        <dbReference type="ARBA" id="ARBA00023180"/>
    </source>
</evidence>
<evidence type="ECO:0000256" key="5">
    <source>
        <dbReference type="ARBA" id="ARBA00022963"/>
    </source>
</evidence>
<dbReference type="EMBL" id="JAULSN010000001">
    <property type="protein sequence ID" value="KAK3383704.1"/>
    <property type="molecule type" value="Genomic_DNA"/>
</dbReference>
<keyword evidence="5 9" id="KW-0442">Lipid degradation</keyword>
<organism evidence="12 13">
    <name type="scientific">Lasiosphaeria ovina</name>
    <dbReference type="NCBI Taxonomy" id="92902"/>
    <lineage>
        <taxon>Eukaryota</taxon>
        <taxon>Fungi</taxon>
        <taxon>Dikarya</taxon>
        <taxon>Ascomycota</taxon>
        <taxon>Pezizomycotina</taxon>
        <taxon>Sordariomycetes</taxon>
        <taxon>Sordariomycetidae</taxon>
        <taxon>Sordariales</taxon>
        <taxon>Lasiosphaeriaceae</taxon>
        <taxon>Lasiosphaeria</taxon>
    </lineage>
</organism>
<name>A0AAE0NLJ7_9PEZI</name>
<dbReference type="Pfam" id="PF01735">
    <property type="entry name" value="PLA2_B"/>
    <property type="match status" value="1"/>
</dbReference>
<dbReference type="GO" id="GO:0046475">
    <property type="term" value="P:glycerophospholipid catabolic process"/>
    <property type="evidence" value="ECO:0007669"/>
    <property type="project" value="TreeGrafter"/>
</dbReference>
<keyword evidence="6 9" id="KW-0443">Lipid metabolism</keyword>
<dbReference type="CDD" id="cd07203">
    <property type="entry name" value="cPLA2_Fungal_PLB"/>
    <property type="match status" value="1"/>
</dbReference>
<evidence type="ECO:0000313" key="12">
    <source>
        <dbReference type="EMBL" id="KAK3383704.1"/>
    </source>
</evidence>
<dbReference type="GO" id="GO:0005783">
    <property type="term" value="C:endoplasmic reticulum"/>
    <property type="evidence" value="ECO:0007669"/>
    <property type="project" value="TreeGrafter"/>
</dbReference>
<keyword evidence="4 9" id="KW-0378">Hydrolase</keyword>
<comment type="caution">
    <text evidence="12">The sequence shown here is derived from an EMBL/GenBank/DDBJ whole genome shotgun (WGS) entry which is preliminary data.</text>
</comment>
<keyword evidence="3 10" id="KW-0732">Signal</keyword>
<dbReference type="PANTHER" id="PTHR10728">
    <property type="entry name" value="CYTOSOLIC PHOSPHOLIPASE A2"/>
    <property type="match status" value="1"/>
</dbReference>
<evidence type="ECO:0000256" key="9">
    <source>
        <dbReference type="PROSITE-ProRule" id="PRU00555"/>
    </source>
</evidence>
<dbReference type="EC" id="3.1.1.5" evidence="2 10"/>
<dbReference type="GO" id="GO:0005829">
    <property type="term" value="C:cytosol"/>
    <property type="evidence" value="ECO:0007669"/>
    <property type="project" value="TreeGrafter"/>
</dbReference>
<dbReference type="Gene3D" id="3.40.1090.10">
    <property type="entry name" value="Cytosolic phospholipase A2 catalytic domain"/>
    <property type="match status" value="1"/>
</dbReference>
<evidence type="ECO:0000256" key="3">
    <source>
        <dbReference type="ARBA" id="ARBA00022729"/>
    </source>
</evidence>
<proteinExistence type="inferred from homology"/>
<evidence type="ECO:0000256" key="8">
    <source>
        <dbReference type="ARBA" id="ARBA00049531"/>
    </source>
</evidence>
<dbReference type="InterPro" id="IPR002642">
    <property type="entry name" value="LysoPLipase_cat_dom"/>
</dbReference>
<comment type="catalytic activity">
    <reaction evidence="8 10">
        <text>a 1-acyl-sn-glycero-3-phosphocholine + H2O = sn-glycerol 3-phosphocholine + a fatty acid + H(+)</text>
        <dbReference type="Rhea" id="RHEA:15177"/>
        <dbReference type="ChEBI" id="CHEBI:15377"/>
        <dbReference type="ChEBI" id="CHEBI:15378"/>
        <dbReference type="ChEBI" id="CHEBI:16870"/>
        <dbReference type="ChEBI" id="CHEBI:28868"/>
        <dbReference type="ChEBI" id="CHEBI:58168"/>
        <dbReference type="EC" id="3.1.1.5"/>
    </reaction>
</comment>
<accession>A0AAE0NLJ7</accession>
<evidence type="ECO:0000259" key="11">
    <source>
        <dbReference type="PROSITE" id="PS51210"/>
    </source>
</evidence>
<reference evidence="12" key="2">
    <citation type="submission" date="2023-06" db="EMBL/GenBank/DDBJ databases">
        <authorList>
            <consortium name="Lawrence Berkeley National Laboratory"/>
            <person name="Haridas S."/>
            <person name="Hensen N."/>
            <person name="Bonometti L."/>
            <person name="Westerberg I."/>
            <person name="Brannstrom I.O."/>
            <person name="Guillou S."/>
            <person name="Cros-Aarteil S."/>
            <person name="Calhoun S."/>
            <person name="Kuo A."/>
            <person name="Mondo S."/>
            <person name="Pangilinan J."/>
            <person name="Riley R."/>
            <person name="Labutti K."/>
            <person name="Andreopoulos B."/>
            <person name="Lipzen A."/>
            <person name="Chen C."/>
            <person name="Yanf M."/>
            <person name="Daum C."/>
            <person name="Ng V."/>
            <person name="Clum A."/>
            <person name="Steindorff A."/>
            <person name="Ohm R."/>
            <person name="Martin F."/>
            <person name="Silar P."/>
            <person name="Natvig D."/>
            <person name="Lalanne C."/>
            <person name="Gautier V."/>
            <person name="Ament-Velasquez S.L."/>
            <person name="Kruys A."/>
            <person name="Hutchinson M.I."/>
            <person name="Powell A.J."/>
            <person name="Barry K."/>
            <person name="Miller A.N."/>
            <person name="Grigoriev I.V."/>
            <person name="Debuchy R."/>
            <person name="Gladieux P."/>
            <person name="Thoren M.H."/>
            <person name="Johannesson H."/>
        </authorList>
    </citation>
    <scope>NUCLEOTIDE SEQUENCE</scope>
    <source>
        <strain evidence="12">CBS 958.72</strain>
    </source>
</reference>
<evidence type="ECO:0000256" key="10">
    <source>
        <dbReference type="RuleBase" id="RU362103"/>
    </source>
</evidence>
<keyword evidence="7" id="KW-0325">Glycoprotein</keyword>
<reference evidence="12" key="1">
    <citation type="journal article" date="2023" name="Mol. Phylogenet. Evol.">
        <title>Genome-scale phylogeny and comparative genomics of the fungal order Sordariales.</title>
        <authorList>
            <person name="Hensen N."/>
            <person name="Bonometti L."/>
            <person name="Westerberg I."/>
            <person name="Brannstrom I.O."/>
            <person name="Guillou S."/>
            <person name="Cros-Aarteil S."/>
            <person name="Calhoun S."/>
            <person name="Haridas S."/>
            <person name="Kuo A."/>
            <person name="Mondo S."/>
            <person name="Pangilinan J."/>
            <person name="Riley R."/>
            <person name="LaButti K."/>
            <person name="Andreopoulos B."/>
            <person name="Lipzen A."/>
            <person name="Chen C."/>
            <person name="Yan M."/>
            <person name="Daum C."/>
            <person name="Ng V."/>
            <person name="Clum A."/>
            <person name="Steindorff A."/>
            <person name="Ohm R.A."/>
            <person name="Martin F."/>
            <person name="Silar P."/>
            <person name="Natvig D.O."/>
            <person name="Lalanne C."/>
            <person name="Gautier V."/>
            <person name="Ament-Velasquez S.L."/>
            <person name="Kruys A."/>
            <person name="Hutchinson M.I."/>
            <person name="Powell A.J."/>
            <person name="Barry K."/>
            <person name="Miller A.N."/>
            <person name="Grigoriev I.V."/>
            <person name="Debuchy R."/>
            <person name="Gladieux P."/>
            <person name="Hiltunen Thoren M."/>
            <person name="Johannesson H."/>
        </authorList>
    </citation>
    <scope>NUCLEOTIDE SEQUENCE</scope>
    <source>
        <strain evidence="12">CBS 958.72</strain>
    </source>
</reference>
<evidence type="ECO:0000256" key="1">
    <source>
        <dbReference type="ARBA" id="ARBA00008780"/>
    </source>
</evidence>
<dbReference type="FunFam" id="3.40.1090.10:FF:000010">
    <property type="entry name" value="Lysophospholipase"/>
    <property type="match status" value="1"/>
</dbReference>
<dbReference type="GO" id="GO:0004623">
    <property type="term" value="F:phospholipase A2 activity"/>
    <property type="evidence" value="ECO:0007669"/>
    <property type="project" value="TreeGrafter"/>
</dbReference>
<evidence type="ECO:0000256" key="4">
    <source>
        <dbReference type="ARBA" id="ARBA00022801"/>
    </source>
</evidence>
<dbReference type="Proteomes" id="UP001287356">
    <property type="component" value="Unassembled WGS sequence"/>
</dbReference>
<evidence type="ECO:0000256" key="2">
    <source>
        <dbReference type="ARBA" id="ARBA00013274"/>
    </source>
</evidence>
<dbReference type="GO" id="GO:0004622">
    <property type="term" value="F:phosphatidylcholine lysophospholipase activity"/>
    <property type="evidence" value="ECO:0007669"/>
    <property type="project" value="UniProtKB-EC"/>
</dbReference>
<feature type="signal peptide" evidence="10">
    <location>
        <begin position="1"/>
        <end position="21"/>
    </location>
</feature>
<sequence length="664" mass="70815">MHLLRVTLLQALLLLVAFAYAEPIRRIPADAAAAVAVARAAPDSPSGKYAPKVVPCPAVRPRIRPAGGVSPNETAWLQLRRRATVQPMIDFMQRVGIPNFDAAGYIRSAAAAPGIPNLPNVAIAASGGGYRALMNGAGFLAAADNRTTGALAKGGIGGLLQSTTYLAGLSGGGWLVSSIYANNFSSVETLRNGRKGSSIWKFGNSIFIGPKESGIDIFNTAEYWTAVARQVDQKDDAGFNTSLTDYDKRSWGRALSYQLVDAPDGGPAYTWSSIAKDESFKRGLVPFPILVADARAPGETIISLNATVFEFNAFEMGSFDPTTFGFMPVNYLASNFSGGVVPANGKCIEGFDQVGYVMGTSSTLFNQFLLNNISSVASVPKFVVDAIEKILEDLSDDRNDIAQYAPNPFLGWKPDTNPSADATELDLVDGGEDLQNIPLHPLIQPFRKVDVIFAVDSSADTIYNWPNGTAMRASYERSLGPLANGTLFPPVPDDKTFVNLGLNNKPTFFGCDVRNFTLRGSQSAPPLIVYIPNAPYTASSNVSTFTPSYTDEVRNNIIRNGFNAATQGNGTLDANWPRCVACAVLSRSLTRSATPVPAVCADCFAKYCWTGKLDPVDRGRPYEPPYKIANETASALSGAGRAVVTDRAALLSLAMGLVALLLAV</sequence>
<dbReference type="SUPFAM" id="SSF52151">
    <property type="entry name" value="FabD/lysophospholipase-like"/>
    <property type="match status" value="1"/>
</dbReference>
<comment type="similarity">
    <text evidence="1 10">Belongs to the lysophospholipase family.</text>
</comment>
<dbReference type="InterPro" id="IPR016035">
    <property type="entry name" value="Acyl_Trfase/lysoPLipase"/>
</dbReference>
<evidence type="ECO:0000313" key="13">
    <source>
        <dbReference type="Proteomes" id="UP001287356"/>
    </source>
</evidence>
<feature type="chain" id="PRO_5041775714" description="Lysophospholipase" evidence="10">
    <location>
        <begin position="22"/>
        <end position="664"/>
    </location>
</feature>
<evidence type="ECO:0000256" key="6">
    <source>
        <dbReference type="ARBA" id="ARBA00023098"/>
    </source>
</evidence>
<gene>
    <name evidence="12" type="ORF">B0T24DRAFT_673543</name>
</gene>
<dbReference type="SMART" id="SM00022">
    <property type="entry name" value="PLAc"/>
    <property type="match status" value="1"/>
</dbReference>
<dbReference type="PROSITE" id="PS51210">
    <property type="entry name" value="PLA2C"/>
    <property type="match status" value="1"/>
</dbReference>
<protein>
    <recommendedName>
        <fullName evidence="2 10">Lysophospholipase</fullName>
        <ecNumber evidence="2 10">3.1.1.5</ecNumber>
    </recommendedName>
</protein>